<evidence type="ECO:0000313" key="2">
    <source>
        <dbReference type="EMBL" id="MDJ1480260.1"/>
    </source>
</evidence>
<feature type="compositionally biased region" description="Polar residues" evidence="1">
    <location>
        <begin position="110"/>
        <end position="124"/>
    </location>
</feature>
<protein>
    <recommendedName>
        <fullName evidence="4">HNH endonuclease</fullName>
    </recommendedName>
</protein>
<reference evidence="2" key="1">
    <citation type="submission" date="2023-05" db="EMBL/GenBank/DDBJ databases">
        <authorList>
            <person name="Zhang X."/>
        </authorList>
    </citation>
    <scope>NUCLEOTIDE SEQUENCE</scope>
    <source>
        <strain evidence="2">YF14B1</strain>
    </source>
</reference>
<comment type="caution">
    <text evidence="2">The sequence shown here is derived from an EMBL/GenBank/DDBJ whole genome shotgun (WGS) entry which is preliminary data.</text>
</comment>
<evidence type="ECO:0000256" key="1">
    <source>
        <dbReference type="SAM" id="MobiDB-lite"/>
    </source>
</evidence>
<organism evidence="2 3">
    <name type="scientific">Xanthocytophaga flava</name>
    <dbReference type="NCBI Taxonomy" id="3048013"/>
    <lineage>
        <taxon>Bacteria</taxon>
        <taxon>Pseudomonadati</taxon>
        <taxon>Bacteroidota</taxon>
        <taxon>Cytophagia</taxon>
        <taxon>Cytophagales</taxon>
        <taxon>Rhodocytophagaceae</taxon>
        <taxon>Xanthocytophaga</taxon>
    </lineage>
</organism>
<dbReference type="Proteomes" id="UP001241110">
    <property type="component" value="Unassembled WGS sequence"/>
</dbReference>
<accession>A0AAE3QMP7</accession>
<dbReference type="RefSeq" id="WP_313976832.1">
    <property type="nucleotide sequence ID" value="NZ_JASJOS010000003.1"/>
</dbReference>
<gene>
    <name evidence="2" type="ORF">QNI16_07175</name>
</gene>
<dbReference type="EMBL" id="JASJOS010000003">
    <property type="protein sequence ID" value="MDJ1480260.1"/>
    <property type="molecule type" value="Genomic_DNA"/>
</dbReference>
<feature type="region of interest" description="Disordered" evidence="1">
    <location>
        <begin position="90"/>
        <end position="124"/>
    </location>
</feature>
<proteinExistence type="predicted"/>
<evidence type="ECO:0000313" key="3">
    <source>
        <dbReference type="Proteomes" id="UP001241110"/>
    </source>
</evidence>
<evidence type="ECO:0008006" key="4">
    <source>
        <dbReference type="Google" id="ProtNLM"/>
    </source>
</evidence>
<name>A0AAE3QMP7_9BACT</name>
<sequence>MSIGYNHPEARKTSKEMLEIWNTCWRCGATNQLSVHHDDRDRRNNKDSNVYVICAVCHGRIHAKDPRLGKDRFKVNYSIFTVRQWQAMTITPPDPSELPIQELEGKAKKNNTQSGSDGEQLTLF</sequence>
<dbReference type="AlphaFoldDB" id="A0AAE3QMP7"/>